<comment type="caution">
    <text evidence="3">The sequence shown here is derived from an EMBL/GenBank/DDBJ whole genome shotgun (WGS) entry which is preliminary data.</text>
</comment>
<dbReference type="AlphaFoldDB" id="A0A9W6DRG1"/>
<feature type="compositionally biased region" description="Acidic residues" evidence="1">
    <location>
        <begin position="600"/>
        <end position="613"/>
    </location>
</feature>
<name>A0A9W6DRG1_9EURO</name>
<protein>
    <recommendedName>
        <fullName evidence="2">C2H2-type domain-containing protein</fullName>
    </recommendedName>
</protein>
<feature type="region of interest" description="Disordered" evidence="1">
    <location>
        <begin position="247"/>
        <end position="274"/>
    </location>
</feature>
<reference evidence="3" key="1">
    <citation type="submission" date="2022-07" db="EMBL/GenBank/DDBJ databases">
        <title>Taxonomy of Aspergillus series Nigri: significant species reduction supported by multi-species coalescent approaches.</title>
        <authorList>
            <person name="Bian C."/>
            <person name="Kusuya Y."/>
            <person name="Sklenar F."/>
            <person name="D'hooge E."/>
            <person name="Yaguchi T."/>
            <person name="Takahashi H."/>
            <person name="Hubka V."/>
        </authorList>
    </citation>
    <scope>NUCLEOTIDE SEQUENCE</scope>
    <source>
        <strain evidence="3">CBS 733.88</strain>
    </source>
</reference>
<dbReference type="SMART" id="SM00355">
    <property type="entry name" value="ZnF_C2H2"/>
    <property type="match status" value="2"/>
</dbReference>
<dbReference type="Gene3D" id="2.40.70.10">
    <property type="entry name" value="Acid Proteases"/>
    <property type="match status" value="1"/>
</dbReference>
<dbReference type="PANTHER" id="PTHR35391:SF7">
    <property type="entry name" value="C2H2-TYPE DOMAIN-CONTAINING PROTEIN"/>
    <property type="match status" value="1"/>
</dbReference>
<evidence type="ECO:0000313" key="3">
    <source>
        <dbReference type="EMBL" id="GKZ26869.1"/>
    </source>
</evidence>
<feature type="compositionally biased region" description="Polar residues" evidence="1">
    <location>
        <begin position="630"/>
        <end position="642"/>
    </location>
</feature>
<evidence type="ECO:0000256" key="1">
    <source>
        <dbReference type="SAM" id="MobiDB-lite"/>
    </source>
</evidence>
<feature type="domain" description="C2H2-type" evidence="2">
    <location>
        <begin position="401"/>
        <end position="426"/>
    </location>
</feature>
<feature type="compositionally biased region" description="Polar residues" evidence="1">
    <location>
        <begin position="577"/>
        <end position="596"/>
    </location>
</feature>
<evidence type="ECO:0000259" key="2">
    <source>
        <dbReference type="SMART" id="SM00355"/>
    </source>
</evidence>
<dbReference type="PANTHER" id="PTHR35391">
    <property type="entry name" value="C2H2-TYPE DOMAIN-CONTAINING PROTEIN-RELATED"/>
    <property type="match status" value="1"/>
</dbReference>
<proteinExistence type="predicted"/>
<organism evidence="3 4">
    <name type="scientific">Aspergillus brasiliensis</name>
    <dbReference type="NCBI Taxonomy" id="319629"/>
    <lineage>
        <taxon>Eukaryota</taxon>
        <taxon>Fungi</taxon>
        <taxon>Dikarya</taxon>
        <taxon>Ascomycota</taxon>
        <taxon>Pezizomycotina</taxon>
        <taxon>Eurotiomycetes</taxon>
        <taxon>Eurotiomycetidae</taxon>
        <taxon>Eurotiales</taxon>
        <taxon>Aspergillaceae</taxon>
        <taxon>Aspergillus</taxon>
        <taxon>Aspergillus subgen. Circumdati</taxon>
    </lineage>
</organism>
<feature type="region of interest" description="Disordered" evidence="1">
    <location>
        <begin position="91"/>
        <end position="134"/>
    </location>
</feature>
<dbReference type="CDD" id="cd00303">
    <property type="entry name" value="retropepsin_like"/>
    <property type="match status" value="1"/>
</dbReference>
<dbReference type="InterPro" id="IPR013087">
    <property type="entry name" value="Znf_C2H2_type"/>
</dbReference>
<dbReference type="EMBL" id="BROQ01000167">
    <property type="protein sequence ID" value="GKZ26869.1"/>
    <property type="molecule type" value="Genomic_DNA"/>
</dbReference>
<feature type="region of interest" description="Disordered" evidence="1">
    <location>
        <begin position="571"/>
        <end position="642"/>
    </location>
</feature>
<accession>A0A9W6DRG1</accession>
<evidence type="ECO:0000313" key="4">
    <source>
        <dbReference type="Proteomes" id="UP001143548"/>
    </source>
</evidence>
<gene>
    <name evidence="3" type="ORF">AbraCBS73388_003258</name>
</gene>
<sequence length="803" mass="91448">MKRSIKEAAQQCVDLFTQCLEVPPLMENEWAENRLADMNLWISGTGACAQERASLDSRLASRPEAHDVVVNLLRLLGTVIEECLIQSQTQGFSRSYPDEENSAISEHENQGRSFSPWSDDSSSDGQSTDWHEVRNSSRNPLYEAMYNIESMLDQLSRIAVAIRRSGRRSRLQRADQLFKATEHQELEGYLVRMLLLQLKSGSHERDPSKLNEVQLRLVHCNLKRRNRFLYSQRHAMGLHAGYVRRTRVSMPDGSARETTEGKPNSKSPDDSRMHASKTIITGTSASRLSDGFHLSQLGHAVSQRDHAISVTTSAVSTTALELDYPRPPQLKDDARLFRCPCCCEALPATMTEKIRWRKHIEDDLSPYTCVLTNCDQPYVLFNTKDSWRKHMLKDHSSMTYWTCFACGDGSQFFDREAFVQHVESFHAATIPPAHIAVLVELSEKSVPSEIRRCPLCNWPEDDRVEVENDGLLNHIAKEVHSFSLRALPWADDNGQESDEKIYTSSEKVYDWLIKNNLQADPSIERPPCEKRLWYDDYFQQNPYFAHSSEASSSNEPDPDGSRQNELEELRKADETEPQGQKTEANANPDFHSSMSSIEEVVYDDGEQAEELETSTETRQMGLNEERSDPRQGSSKDSTTTSPQNLEYSITAYFVDHNSNKQCAIVCIDTVAESNFMSYNIAYKLGIPLQPILPMGLVNTASDAADQTSLTTQYEVEVDWHFAHSSRMYTTKFLVLDMAEYDAILGREAIERHKLLQPGPALEPVFLEPRRIEQEVEQQVSPPKRDKSRSLGARMRSWFERRPG</sequence>
<feature type="compositionally biased region" description="Low complexity" evidence="1">
    <location>
        <begin position="113"/>
        <end position="128"/>
    </location>
</feature>
<feature type="domain" description="C2H2-type" evidence="2">
    <location>
        <begin position="367"/>
        <end position="395"/>
    </location>
</feature>
<dbReference type="InterPro" id="IPR021109">
    <property type="entry name" value="Peptidase_aspartic_dom_sf"/>
</dbReference>
<dbReference type="Proteomes" id="UP001143548">
    <property type="component" value="Unassembled WGS sequence"/>
</dbReference>
<feature type="region of interest" description="Disordered" evidence="1">
    <location>
        <begin position="772"/>
        <end position="803"/>
    </location>
</feature>